<protein>
    <recommendedName>
        <fullName evidence="7">TFIIS N-terminal domain-containing protein</fullName>
    </recommendedName>
</protein>
<dbReference type="Proteomes" id="UP000316079">
    <property type="component" value="Unassembled WGS sequence"/>
</dbReference>
<dbReference type="SUPFAM" id="SSF46942">
    <property type="entry name" value="Elongation factor TFIIS domain 2"/>
    <property type="match status" value="1"/>
</dbReference>
<proteinExistence type="predicted"/>
<comment type="caution">
    <text evidence="5">The sequence shown here is derived from an EMBL/GenBank/DDBJ whole genome shotgun (WGS) entry which is preliminary data.</text>
</comment>
<dbReference type="AlphaFoldDB" id="A0A553MTJ0"/>
<dbReference type="PROSITE" id="PS51321">
    <property type="entry name" value="TFIIS_CENTRAL"/>
    <property type="match status" value="1"/>
</dbReference>
<dbReference type="SMART" id="SM00510">
    <property type="entry name" value="TFS2M"/>
    <property type="match status" value="1"/>
</dbReference>
<dbReference type="Gene3D" id="1.20.930.10">
    <property type="entry name" value="Conserved domain common to transcription factors TFIIS, elongin A, CRSP70"/>
    <property type="match status" value="1"/>
</dbReference>
<dbReference type="EMBL" id="SRMA01027281">
    <property type="protein sequence ID" value="TRY56496.1"/>
    <property type="molecule type" value="Genomic_DNA"/>
</dbReference>
<dbReference type="PANTHER" id="PTHR11477">
    <property type="entry name" value="TRANSCRIPTION FACTOR S-II ZINC FINGER DOMAIN-CONTAINING PROTEIN"/>
    <property type="match status" value="1"/>
</dbReference>
<name>A0A553MTJ0_9TELE</name>
<dbReference type="InterPro" id="IPR035441">
    <property type="entry name" value="TFIIS/LEDGF_dom_sf"/>
</dbReference>
<dbReference type="SUPFAM" id="SSF47676">
    <property type="entry name" value="Conserved domain common to transcription factors TFIIS, elongin A, CRSP70"/>
    <property type="match status" value="1"/>
</dbReference>
<gene>
    <name evidence="5" type="ORF">DNTS_008786</name>
</gene>
<dbReference type="PANTHER" id="PTHR11477:SF7">
    <property type="entry name" value="TRANSCRIPTION ELONGATION FACTOR A N-TERMINAL AND CENTRAL DOMAIN-CONTAINING PROTEIN"/>
    <property type="match status" value="1"/>
</dbReference>
<dbReference type="STRING" id="623744.A0A553MTJ0"/>
<dbReference type="Pfam" id="PF08711">
    <property type="entry name" value="Med26"/>
    <property type="match status" value="1"/>
</dbReference>
<comment type="subcellular location">
    <subcellularLocation>
        <location evidence="1">Nucleus</location>
    </subcellularLocation>
</comment>
<dbReference type="InterPro" id="IPR036575">
    <property type="entry name" value="TFIIS_cen_dom_sf"/>
</dbReference>
<evidence type="ECO:0008006" key="7">
    <source>
        <dbReference type="Google" id="ProtNLM"/>
    </source>
</evidence>
<organism evidence="5 6">
    <name type="scientific">Danionella cerebrum</name>
    <dbReference type="NCBI Taxonomy" id="2873325"/>
    <lineage>
        <taxon>Eukaryota</taxon>
        <taxon>Metazoa</taxon>
        <taxon>Chordata</taxon>
        <taxon>Craniata</taxon>
        <taxon>Vertebrata</taxon>
        <taxon>Euteleostomi</taxon>
        <taxon>Actinopterygii</taxon>
        <taxon>Neopterygii</taxon>
        <taxon>Teleostei</taxon>
        <taxon>Ostariophysi</taxon>
        <taxon>Cypriniformes</taxon>
        <taxon>Danionidae</taxon>
        <taxon>Danioninae</taxon>
        <taxon>Danionella</taxon>
    </lineage>
</organism>
<dbReference type="GO" id="GO:0005634">
    <property type="term" value="C:nucleus"/>
    <property type="evidence" value="ECO:0007669"/>
    <property type="project" value="UniProtKB-SubCell"/>
</dbReference>
<dbReference type="GO" id="GO:0006351">
    <property type="term" value="P:DNA-templated transcription"/>
    <property type="evidence" value="ECO:0007669"/>
    <property type="project" value="InterPro"/>
</dbReference>
<keyword evidence="1" id="KW-0539">Nucleus</keyword>
<dbReference type="InterPro" id="IPR035100">
    <property type="entry name" value="TF_IIS-typ"/>
</dbReference>
<accession>A0A553MTJ0</accession>
<feature type="domain" description="TFIIS N-terminal" evidence="3">
    <location>
        <begin position="17"/>
        <end position="95"/>
    </location>
</feature>
<dbReference type="Gene3D" id="2.20.25.10">
    <property type="match status" value="1"/>
</dbReference>
<evidence type="ECO:0000313" key="5">
    <source>
        <dbReference type="EMBL" id="TRY56496.1"/>
    </source>
</evidence>
<dbReference type="Pfam" id="PF07500">
    <property type="entry name" value="TFIIS_M"/>
    <property type="match status" value="1"/>
</dbReference>
<dbReference type="PROSITE" id="PS51319">
    <property type="entry name" value="TFIIS_N"/>
    <property type="match status" value="1"/>
</dbReference>
<feature type="non-terminal residue" evidence="5">
    <location>
        <position position="1"/>
    </location>
</feature>
<feature type="compositionally biased region" description="Polar residues" evidence="2">
    <location>
        <begin position="129"/>
        <end position="142"/>
    </location>
</feature>
<evidence type="ECO:0000256" key="2">
    <source>
        <dbReference type="SAM" id="MobiDB-lite"/>
    </source>
</evidence>
<evidence type="ECO:0000259" key="4">
    <source>
        <dbReference type="PROSITE" id="PS51321"/>
    </source>
</evidence>
<sequence>VMNAKRLTLLRNNMNTNDIVYYASQIEKLSKNGNYEDITPLLKDLNKINVARLKHVQTTAIIKVLYKLIQSCHVETIRSTGKRLLSKWKKLYSCQNKMNKETTVDNEQGTLKFCDFEEPLENPVPHGGPQNNTDNNELTSNAHQHKLTKESNHLPSEKHSIAETTGFAHLHDKKGDFAAPHQSATEENCQTSVHQITPESVCSSRSNELRSKCVHLILEALSPNHPMDSEEMKKFKTLAQDIETHVHAINGRNQLKYKSCIRSKVSNLKNPKNPRLRQDLVSGTLTPLSFARMSVAEMAGAELRKLRESYTTLGITEHQLPAGVEGTATRKVRCRNCDAMDCRVTQVSRGMLFLPSWVQSGSTDNDSMTFMTCAKCGEQWYHSSWAQPRAPCLGEQKRSARVVL</sequence>
<reference evidence="5 6" key="1">
    <citation type="journal article" date="2019" name="Sci. Data">
        <title>Hybrid genome assembly and annotation of Danionella translucida.</title>
        <authorList>
            <person name="Kadobianskyi M."/>
            <person name="Schulze L."/>
            <person name="Schuelke M."/>
            <person name="Judkewitz B."/>
        </authorList>
    </citation>
    <scope>NUCLEOTIDE SEQUENCE [LARGE SCALE GENOMIC DNA]</scope>
    <source>
        <strain evidence="5 6">Bolton</strain>
    </source>
</reference>
<dbReference type="PIRSF" id="PIRSF006704">
    <property type="entry name" value="TF_IIS"/>
    <property type="match status" value="1"/>
</dbReference>
<dbReference type="InterPro" id="IPR017923">
    <property type="entry name" value="TFIIS_N"/>
</dbReference>
<evidence type="ECO:0000313" key="6">
    <source>
        <dbReference type="Proteomes" id="UP000316079"/>
    </source>
</evidence>
<evidence type="ECO:0000256" key="1">
    <source>
        <dbReference type="PROSITE-ProRule" id="PRU00649"/>
    </source>
</evidence>
<feature type="domain" description="TFIIS central" evidence="4">
    <location>
        <begin position="209"/>
        <end position="326"/>
    </location>
</feature>
<keyword evidence="6" id="KW-1185">Reference proteome</keyword>
<dbReference type="InterPro" id="IPR003618">
    <property type="entry name" value="TFIIS_cen_dom"/>
</dbReference>
<dbReference type="Gene3D" id="1.10.472.30">
    <property type="entry name" value="Transcription elongation factor S-II, central domain"/>
    <property type="match status" value="1"/>
</dbReference>
<feature type="region of interest" description="Disordered" evidence="2">
    <location>
        <begin position="118"/>
        <end position="144"/>
    </location>
</feature>
<evidence type="ECO:0000259" key="3">
    <source>
        <dbReference type="PROSITE" id="PS51319"/>
    </source>
</evidence>
<dbReference type="OrthoDB" id="44867at2759"/>